<dbReference type="EMBL" id="VIVQ01000002">
    <property type="protein sequence ID" value="TWE10344.1"/>
    <property type="molecule type" value="Genomic_DNA"/>
</dbReference>
<dbReference type="HAMAP" id="MF_00227">
    <property type="entry name" value="RNase_P"/>
    <property type="match status" value="1"/>
</dbReference>
<dbReference type="SUPFAM" id="SSF54211">
    <property type="entry name" value="Ribosomal protein S5 domain 2-like"/>
    <property type="match status" value="1"/>
</dbReference>
<keyword evidence="9" id="KW-1185">Reference proteome</keyword>
<keyword evidence="1 6" id="KW-0819">tRNA processing</keyword>
<proteinExistence type="inferred from homology"/>
<comment type="function">
    <text evidence="6">RNaseP catalyzes the removal of the 5'-leader sequence from pre-tRNA to produce the mature 5'-terminus. It can also cleave other RNA substrates such as 4.5S RNA. The protein component plays an auxiliary but essential role in vivo by binding to the 5'-leader sequence and broadening the substrate specificity of the ribozyme.</text>
</comment>
<keyword evidence="3 6" id="KW-0255">Endonuclease</keyword>
<evidence type="ECO:0000313" key="9">
    <source>
        <dbReference type="Proteomes" id="UP000318297"/>
    </source>
</evidence>
<accession>A0A561E3Z8</accession>
<gene>
    <name evidence="6" type="primary">rnpA</name>
    <name evidence="8" type="ORF">BKA23_2701</name>
</gene>
<comment type="caution">
    <text evidence="8">The sequence shown here is derived from an EMBL/GenBank/DDBJ whole genome shotgun (WGS) entry which is preliminary data.</text>
</comment>
<keyword evidence="5 6" id="KW-0694">RNA-binding</keyword>
<evidence type="ECO:0000256" key="4">
    <source>
        <dbReference type="ARBA" id="ARBA00022801"/>
    </source>
</evidence>
<evidence type="ECO:0000256" key="5">
    <source>
        <dbReference type="ARBA" id="ARBA00022884"/>
    </source>
</evidence>
<name>A0A561E3Z8_9MICO</name>
<evidence type="ECO:0000256" key="6">
    <source>
        <dbReference type="HAMAP-Rule" id="MF_00227"/>
    </source>
</evidence>
<dbReference type="PANTHER" id="PTHR33992:SF1">
    <property type="entry name" value="RIBONUCLEASE P PROTEIN COMPONENT"/>
    <property type="match status" value="1"/>
</dbReference>
<dbReference type="AlphaFoldDB" id="A0A561E3Z8"/>
<comment type="subunit">
    <text evidence="6">Consists of a catalytic RNA component (M1 or rnpB) and a protein subunit.</text>
</comment>
<evidence type="ECO:0000256" key="7">
    <source>
        <dbReference type="NCBIfam" id="TIGR00188"/>
    </source>
</evidence>
<dbReference type="Pfam" id="PF00825">
    <property type="entry name" value="Ribonuclease_P"/>
    <property type="match status" value="1"/>
</dbReference>
<evidence type="ECO:0000313" key="8">
    <source>
        <dbReference type="EMBL" id="TWE10344.1"/>
    </source>
</evidence>
<comment type="similarity">
    <text evidence="6">Belongs to the RnpA family.</text>
</comment>
<evidence type="ECO:0000256" key="3">
    <source>
        <dbReference type="ARBA" id="ARBA00022759"/>
    </source>
</evidence>
<comment type="catalytic activity">
    <reaction evidence="6">
        <text>Endonucleolytic cleavage of RNA, removing 5'-extranucleotides from tRNA precursor.</text>
        <dbReference type="EC" id="3.1.26.5"/>
    </reaction>
</comment>
<dbReference type="EC" id="3.1.26.5" evidence="6 7"/>
<keyword evidence="2 6" id="KW-0540">Nuclease</keyword>
<dbReference type="InterPro" id="IPR020568">
    <property type="entry name" value="Ribosomal_Su5_D2-typ_SF"/>
</dbReference>
<reference evidence="8 9" key="1">
    <citation type="submission" date="2019-06" db="EMBL/GenBank/DDBJ databases">
        <title>Sequencing the genomes of 1000 actinobacteria strains.</title>
        <authorList>
            <person name="Klenk H.-P."/>
        </authorList>
    </citation>
    <scope>NUCLEOTIDE SEQUENCE [LARGE SCALE GENOMIC DNA]</scope>
    <source>
        <strain evidence="8 9">DSM 19560</strain>
    </source>
</reference>
<dbReference type="InterPro" id="IPR014721">
    <property type="entry name" value="Ribsml_uS5_D2-typ_fold_subgr"/>
</dbReference>
<dbReference type="RefSeq" id="WP_145229242.1">
    <property type="nucleotide sequence ID" value="NZ_VIVQ01000002.1"/>
</dbReference>
<protein>
    <recommendedName>
        <fullName evidence="6 7">Ribonuclease P protein component</fullName>
        <shortName evidence="6">RNase P protein</shortName>
        <shortName evidence="6">RNaseP protein</shortName>
        <ecNumber evidence="6 7">3.1.26.5</ecNumber>
    </recommendedName>
    <alternativeName>
        <fullName evidence="6">Protein C5</fullName>
    </alternativeName>
</protein>
<dbReference type="GO" id="GO:0042781">
    <property type="term" value="F:3'-tRNA processing endoribonuclease activity"/>
    <property type="evidence" value="ECO:0007669"/>
    <property type="project" value="TreeGrafter"/>
</dbReference>
<dbReference type="Proteomes" id="UP000318297">
    <property type="component" value="Unassembled WGS sequence"/>
</dbReference>
<dbReference type="Gene3D" id="3.30.230.10">
    <property type="match status" value="1"/>
</dbReference>
<dbReference type="GO" id="GO:0001682">
    <property type="term" value="P:tRNA 5'-leader removal"/>
    <property type="evidence" value="ECO:0007669"/>
    <property type="project" value="UniProtKB-UniRule"/>
</dbReference>
<dbReference type="NCBIfam" id="TIGR00188">
    <property type="entry name" value="rnpA"/>
    <property type="match status" value="1"/>
</dbReference>
<keyword evidence="4 6" id="KW-0378">Hydrolase</keyword>
<dbReference type="GO" id="GO:0030677">
    <property type="term" value="C:ribonuclease P complex"/>
    <property type="evidence" value="ECO:0007669"/>
    <property type="project" value="TreeGrafter"/>
</dbReference>
<dbReference type="GO" id="GO:0000049">
    <property type="term" value="F:tRNA binding"/>
    <property type="evidence" value="ECO:0007669"/>
    <property type="project" value="UniProtKB-UniRule"/>
</dbReference>
<dbReference type="OrthoDB" id="196964at2"/>
<sequence>MLPSTHRLRDSADFSAVLRSRRSGRAASQLLVVSMRDTGNPASRVGLIVSKAVGNAVVRGRTKRVLRHLMAARISDLPIGTDVVIRANPAAAAGSSAMLGAELDRLLPRALDASR</sequence>
<dbReference type="GO" id="GO:0004526">
    <property type="term" value="F:ribonuclease P activity"/>
    <property type="evidence" value="ECO:0007669"/>
    <property type="project" value="UniProtKB-UniRule"/>
</dbReference>
<evidence type="ECO:0000256" key="2">
    <source>
        <dbReference type="ARBA" id="ARBA00022722"/>
    </source>
</evidence>
<organism evidence="8 9">
    <name type="scientific">Rudaeicoccus suwonensis</name>
    <dbReference type="NCBI Taxonomy" id="657409"/>
    <lineage>
        <taxon>Bacteria</taxon>
        <taxon>Bacillati</taxon>
        <taxon>Actinomycetota</taxon>
        <taxon>Actinomycetes</taxon>
        <taxon>Micrococcales</taxon>
        <taxon>Dermacoccaceae</taxon>
        <taxon>Rudaeicoccus</taxon>
    </lineage>
</organism>
<evidence type="ECO:0000256" key="1">
    <source>
        <dbReference type="ARBA" id="ARBA00022694"/>
    </source>
</evidence>
<dbReference type="PANTHER" id="PTHR33992">
    <property type="entry name" value="RIBONUCLEASE P PROTEIN COMPONENT"/>
    <property type="match status" value="1"/>
</dbReference>
<dbReference type="InterPro" id="IPR000100">
    <property type="entry name" value="RNase_P"/>
</dbReference>